<evidence type="ECO:0000256" key="1">
    <source>
        <dbReference type="ARBA" id="ARBA00007409"/>
    </source>
</evidence>
<dbReference type="InterPro" id="IPR004045">
    <property type="entry name" value="Glutathione_S-Trfase_N"/>
</dbReference>
<dbReference type="EC" id="5.3.99.2" evidence="6"/>
<dbReference type="GO" id="GO:0004667">
    <property type="term" value="F:prostaglandin-D synthase activity"/>
    <property type="evidence" value="ECO:0007669"/>
    <property type="project" value="UniProtKB-EC"/>
</dbReference>
<dbReference type="PROSITE" id="PS50404">
    <property type="entry name" value="GST_NTER"/>
    <property type="match status" value="1"/>
</dbReference>
<proteinExistence type="inferred from homology"/>
<dbReference type="EC" id="2.5.1.18" evidence="6"/>
<dbReference type="InterPro" id="IPR036282">
    <property type="entry name" value="Glutathione-S-Trfase_C_sf"/>
</dbReference>
<dbReference type="SUPFAM" id="SSF52833">
    <property type="entry name" value="Thioredoxin-like"/>
    <property type="match status" value="1"/>
</dbReference>
<sequence length="204" mass="23142">MPSYKLSYFKGKGRGELARLMFAAAGKEYEDDRLAGETWLAFKPKTPYGQIPVLTVDGTMINQSGAIHRYLARDLGLYGKNNMENTRCDIILETNNDVIQDMIKYFFEKDEKKKAEALKNLKENTIPKFLKYITTVLEGNGNKYLVGSDLTVADIAVFDILDRFISDATFSGFLNDYSAVQSLVDRVKTVSNIKKYLESRPTDF</sequence>
<dbReference type="Proteomes" id="UP000507470">
    <property type="component" value="Unassembled WGS sequence"/>
</dbReference>
<evidence type="ECO:0000313" key="7">
    <source>
        <dbReference type="Proteomes" id="UP000507470"/>
    </source>
</evidence>
<dbReference type="FunFam" id="3.40.30.10:FF:000035">
    <property type="entry name" value="hematopoietic prostaglandin D synthase"/>
    <property type="match status" value="1"/>
</dbReference>
<accession>A0A6J8DS68</accession>
<gene>
    <name evidence="6" type="ORF">MCOR_43530</name>
</gene>
<evidence type="ECO:0000313" key="6">
    <source>
        <dbReference type="EMBL" id="CAC5410331.1"/>
    </source>
</evidence>
<evidence type="ECO:0000256" key="2">
    <source>
        <dbReference type="ARBA" id="ARBA00022613"/>
    </source>
</evidence>
<evidence type="ECO:0000256" key="3">
    <source>
        <dbReference type="ARBA" id="ARBA00049616"/>
    </source>
</evidence>
<dbReference type="GO" id="GO:0004364">
    <property type="term" value="F:glutathione transferase activity"/>
    <property type="evidence" value="ECO:0007669"/>
    <property type="project" value="UniProtKB-EC"/>
</dbReference>
<dbReference type="InterPro" id="IPR050213">
    <property type="entry name" value="GST_superfamily"/>
</dbReference>
<dbReference type="EMBL" id="CACVKT020007768">
    <property type="protein sequence ID" value="CAC5410331.1"/>
    <property type="molecule type" value="Genomic_DNA"/>
</dbReference>
<dbReference type="GO" id="GO:0005212">
    <property type="term" value="F:structural constituent of eye lens"/>
    <property type="evidence" value="ECO:0007669"/>
    <property type="project" value="UniProtKB-KW"/>
</dbReference>
<feature type="domain" description="GST N-terminal" evidence="4">
    <location>
        <begin position="2"/>
        <end position="79"/>
    </location>
</feature>
<keyword evidence="6" id="KW-0413">Isomerase</keyword>
<dbReference type="SFLD" id="SFLDG00363">
    <property type="entry name" value="AMPS_(cytGST):_Alpha-__Mu-__Pi"/>
    <property type="match status" value="1"/>
</dbReference>
<dbReference type="Gene3D" id="3.40.30.10">
    <property type="entry name" value="Glutaredoxin"/>
    <property type="match status" value="1"/>
</dbReference>
<dbReference type="InterPro" id="IPR010987">
    <property type="entry name" value="Glutathione-S-Trfase_C-like"/>
</dbReference>
<comment type="function">
    <text evidence="3">S-crystallins are structural components of squids and octopi eye lens. Contains relatively little if any GST activity.</text>
</comment>
<dbReference type="PANTHER" id="PTHR11571">
    <property type="entry name" value="GLUTATHIONE S-TRANSFERASE"/>
    <property type="match status" value="1"/>
</dbReference>
<dbReference type="InterPro" id="IPR036249">
    <property type="entry name" value="Thioredoxin-like_sf"/>
</dbReference>
<name>A0A6J8DS68_MYTCO</name>
<keyword evidence="6" id="KW-0808">Transferase</keyword>
<dbReference type="InterPro" id="IPR004046">
    <property type="entry name" value="GST_C"/>
</dbReference>
<dbReference type="Gene3D" id="1.20.1050.10">
    <property type="match status" value="1"/>
</dbReference>
<keyword evidence="2" id="KW-0273">Eye lens protein</keyword>
<dbReference type="FunFam" id="1.20.1050.10:FF:000030">
    <property type="entry name" value="Glutathione S-transferase S1"/>
    <property type="match status" value="1"/>
</dbReference>
<dbReference type="SFLD" id="SFLDG01205">
    <property type="entry name" value="AMPS.1"/>
    <property type="match status" value="1"/>
</dbReference>
<dbReference type="SFLD" id="SFLDS00019">
    <property type="entry name" value="Glutathione_Transferase_(cytos"/>
    <property type="match status" value="1"/>
</dbReference>
<protein>
    <submittedName>
        <fullName evidence="6">HPGDS</fullName>
        <ecNumber evidence="6">2.5.1.18</ecNumber>
        <ecNumber evidence="6">5.3.99.2</ecNumber>
    </submittedName>
</protein>
<reference evidence="6 7" key="1">
    <citation type="submission" date="2020-06" db="EMBL/GenBank/DDBJ databases">
        <authorList>
            <person name="Li R."/>
            <person name="Bekaert M."/>
        </authorList>
    </citation>
    <scope>NUCLEOTIDE SEQUENCE [LARGE SCALE GENOMIC DNA]</scope>
    <source>
        <strain evidence="7">wild</strain>
    </source>
</reference>
<dbReference type="CDD" id="cd03039">
    <property type="entry name" value="GST_N_Sigma_like"/>
    <property type="match status" value="1"/>
</dbReference>
<dbReference type="OrthoDB" id="414243at2759"/>
<dbReference type="Pfam" id="PF14497">
    <property type="entry name" value="GST_C_3"/>
    <property type="match status" value="1"/>
</dbReference>
<dbReference type="PROSITE" id="PS50405">
    <property type="entry name" value="GST_CTER"/>
    <property type="match status" value="1"/>
</dbReference>
<dbReference type="PANTHER" id="PTHR11571:SF150">
    <property type="entry name" value="GLUTATHIONE S-TRANSFERASE"/>
    <property type="match status" value="1"/>
</dbReference>
<evidence type="ECO:0000259" key="5">
    <source>
        <dbReference type="PROSITE" id="PS50405"/>
    </source>
</evidence>
<dbReference type="InterPro" id="IPR040079">
    <property type="entry name" value="Glutathione_S-Trfase"/>
</dbReference>
<dbReference type="GO" id="GO:0006749">
    <property type="term" value="P:glutathione metabolic process"/>
    <property type="evidence" value="ECO:0007669"/>
    <property type="project" value="TreeGrafter"/>
</dbReference>
<evidence type="ECO:0000259" key="4">
    <source>
        <dbReference type="PROSITE" id="PS50404"/>
    </source>
</evidence>
<dbReference type="AlphaFoldDB" id="A0A6J8DS68"/>
<dbReference type="Pfam" id="PF02798">
    <property type="entry name" value="GST_N"/>
    <property type="match status" value="1"/>
</dbReference>
<comment type="similarity">
    <text evidence="1">Belongs to the GST superfamily.</text>
</comment>
<keyword evidence="7" id="KW-1185">Reference proteome</keyword>
<organism evidence="6 7">
    <name type="scientific">Mytilus coruscus</name>
    <name type="common">Sea mussel</name>
    <dbReference type="NCBI Taxonomy" id="42192"/>
    <lineage>
        <taxon>Eukaryota</taxon>
        <taxon>Metazoa</taxon>
        <taxon>Spiralia</taxon>
        <taxon>Lophotrochozoa</taxon>
        <taxon>Mollusca</taxon>
        <taxon>Bivalvia</taxon>
        <taxon>Autobranchia</taxon>
        <taxon>Pteriomorphia</taxon>
        <taxon>Mytilida</taxon>
        <taxon>Mytiloidea</taxon>
        <taxon>Mytilidae</taxon>
        <taxon>Mytilinae</taxon>
        <taxon>Mytilus</taxon>
    </lineage>
</organism>
<dbReference type="SUPFAM" id="SSF47616">
    <property type="entry name" value="GST C-terminal domain-like"/>
    <property type="match status" value="1"/>
</dbReference>
<feature type="domain" description="GST C-terminal" evidence="5">
    <location>
        <begin position="81"/>
        <end position="204"/>
    </location>
</feature>
<dbReference type="CDD" id="cd03192">
    <property type="entry name" value="GST_C_Sigma_like"/>
    <property type="match status" value="1"/>
</dbReference>